<name>A0ABX0A104_9BACT</name>
<dbReference type="Pfam" id="PF02678">
    <property type="entry name" value="Pirin"/>
    <property type="match status" value="1"/>
</dbReference>
<dbReference type="Pfam" id="PF17954">
    <property type="entry name" value="Pirin_C_2"/>
    <property type="match status" value="1"/>
</dbReference>
<evidence type="ECO:0000259" key="3">
    <source>
        <dbReference type="Pfam" id="PF02678"/>
    </source>
</evidence>
<dbReference type="PANTHER" id="PTHR43212:SF3">
    <property type="entry name" value="QUERCETIN 2,3-DIOXYGENASE"/>
    <property type="match status" value="1"/>
</dbReference>
<dbReference type="CDD" id="cd02910">
    <property type="entry name" value="cupin_Yhhw_N"/>
    <property type="match status" value="1"/>
</dbReference>
<evidence type="ECO:0000256" key="1">
    <source>
        <dbReference type="ARBA" id="ARBA00008416"/>
    </source>
</evidence>
<dbReference type="Gene3D" id="2.60.120.10">
    <property type="entry name" value="Jelly Rolls"/>
    <property type="match status" value="2"/>
</dbReference>
<sequence length="240" mass="26579">MMKTILHKADTRGHANHGWLNSYHSFSFAGYYNAERHNFGALRVLNDDTVAAGMGFGKHPHDNMEIVSIPLSGDLHHKDSTGRDEIIRQNDVQIMSAGSGIAHSETNANRDREVKFLQVWVYPKEKNIEPRYEQKNFAPENRQDKIVTVVAPDDANAVWINQDAWFSLGKLSEGLAANYQLHKEGNGVYVFVLNGTVTVNGQVLEARDGFGISETGSISITATTAADILLIEVPMQTQGE</sequence>
<dbReference type="SUPFAM" id="SSF51182">
    <property type="entry name" value="RmlC-like cupins"/>
    <property type="match status" value="1"/>
</dbReference>
<reference evidence="5 6" key="1">
    <citation type="submission" date="2020-01" db="EMBL/GenBank/DDBJ databases">
        <title>Genome analysis.</title>
        <authorList>
            <person name="Wu S."/>
            <person name="Wang G."/>
        </authorList>
    </citation>
    <scope>NUCLEOTIDE SEQUENCE [LARGE SCALE GENOMIC DNA]</scope>
    <source>
        <strain evidence="5 6">SYL130</strain>
    </source>
</reference>
<dbReference type="EMBL" id="JAACJS010000015">
    <property type="protein sequence ID" value="NCI51988.1"/>
    <property type="molecule type" value="Genomic_DNA"/>
</dbReference>
<dbReference type="InterPro" id="IPR011051">
    <property type="entry name" value="RmlC_Cupin_sf"/>
</dbReference>
<dbReference type="InterPro" id="IPR003829">
    <property type="entry name" value="Pirin_N_dom"/>
</dbReference>
<proteinExistence type="inferred from homology"/>
<feature type="domain" description="Pirin N-terminal" evidence="3">
    <location>
        <begin position="12"/>
        <end position="121"/>
    </location>
</feature>
<evidence type="ECO:0000259" key="4">
    <source>
        <dbReference type="Pfam" id="PF17954"/>
    </source>
</evidence>
<comment type="similarity">
    <text evidence="1 2">Belongs to the pirin family.</text>
</comment>
<dbReference type="PIRSF" id="PIRSF006232">
    <property type="entry name" value="Pirin"/>
    <property type="match status" value="1"/>
</dbReference>
<accession>A0ABX0A104</accession>
<organism evidence="5 6">
    <name type="scientific">Sediminibacterium roseum</name>
    <dbReference type="NCBI Taxonomy" id="1978412"/>
    <lineage>
        <taxon>Bacteria</taxon>
        <taxon>Pseudomonadati</taxon>
        <taxon>Bacteroidota</taxon>
        <taxon>Chitinophagia</taxon>
        <taxon>Chitinophagales</taxon>
        <taxon>Chitinophagaceae</taxon>
        <taxon>Sediminibacterium</taxon>
    </lineage>
</organism>
<evidence type="ECO:0000256" key="2">
    <source>
        <dbReference type="RuleBase" id="RU003457"/>
    </source>
</evidence>
<evidence type="ECO:0000313" key="6">
    <source>
        <dbReference type="Proteomes" id="UP000753802"/>
    </source>
</evidence>
<comment type="caution">
    <text evidence="5">The sequence shown here is derived from an EMBL/GenBank/DDBJ whole genome shotgun (WGS) entry which is preliminary data.</text>
</comment>
<dbReference type="InterPro" id="IPR012093">
    <property type="entry name" value="Pirin"/>
</dbReference>
<dbReference type="InterPro" id="IPR014710">
    <property type="entry name" value="RmlC-like_jellyroll"/>
</dbReference>
<dbReference type="InterPro" id="IPR041602">
    <property type="entry name" value="Quercetinase_C"/>
</dbReference>
<dbReference type="Proteomes" id="UP000753802">
    <property type="component" value="Unassembled WGS sequence"/>
</dbReference>
<feature type="domain" description="Quercetin 2,3-dioxygenase C-terminal cupin" evidence="4">
    <location>
        <begin position="149"/>
        <end position="233"/>
    </location>
</feature>
<protein>
    <submittedName>
        <fullName evidence="5">Pirin family protein</fullName>
    </submittedName>
</protein>
<keyword evidence="6" id="KW-1185">Reference proteome</keyword>
<dbReference type="PANTHER" id="PTHR43212">
    <property type="entry name" value="QUERCETIN 2,3-DIOXYGENASE"/>
    <property type="match status" value="1"/>
</dbReference>
<evidence type="ECO:0000313" key="5">
    <source>
        <dbReference type="EMBL" id="NCI51988.1"/>
    </source>
</evidence>
<gene>
    <name evidence="5" type="ORF">GWC95_18835</name>
</gene>